<sequence>MAGIYIHIPFCKTRCVYCDFYSTTRNDLRQRYIGALCKELTLRRDYLQGEAVRTVYFGGGTPSQLEEQDFLQVFNTLSDVYGLSYCEEITLEANPDDLTEEYAAMLRRLPFNRISMGIQTFDDATLRLLNRRHNARQAIEAVECCRRHGFHNISIDLIYGLPGETDERWERDLRQAVALDVEHISAYHLTYEEGTPLYRMLQAHRVDEVDEDSSVRFFTTLMDTLSAAGYEHYEISNFCKPGLHSRHNTSYWQGIPYLGCGPSAHSFDTRSREWNIASLEKYISAIGEKNRCYEKEELSPTTRYNECVMTSLRTRQGIDLPTLEARFGQSLSDYCNTMAAPYLRSGKLELQNDYLRLTREGIFVSDGIISDLMFVEE</sequence>
<keyword evidence="2" id="KW-0963">Cytoplasm</keyword>
<protein>
    <recommendedName>
        <fullName evidence="2">Heme chaperone HemW</fullName>
    </recommendedName>
</protein>
<dbReference type="SMART" id="SM00729">
    <property type="entry name" value="Elp3"/>
    <property type="match status" value="1"/>
</dbReference>
<dbReference type="Gene3D" id="3.80.30.20">
    <property type="entry name" value="tm_1862 like domain"/>
    <property type="match status" value="1"/>
</dbReference>
<dbReference type="SFLD" id="SFLDF00288">
    <property type="entry name" value="HemN-like__clustered_with_nucl"/>
    <property type="match status" value="1"/>
</dbReference>
<dbReference type="SFLD" id="SFLDG01082">
    <property type="entry name" value="B12-binding_domain_containing"/>
    <property type="match status" value="1"/>
</dbReference>
<dbReference type="EMBL" id="DYVX01000002">
    <property type="protein sequence ID" value="HJF90827.1"/>
    <property type="molecule type" value="Genomic_DNA"/>
</dbReference>
<dbReference type="Proteomes" id="UP000717835">
    <property type="component" value="Unassembled WGS sequence"/>
</dbReference>
<dbReference type="GO" id="GO:0051539">
    <property type="term" value="F:4 iron, 4 sulfur cluster binding"/>
    <property type="evidence" value="ECO:0007669"/>
    <property type="project" value="UniProtKB-UniRule"/>
</dbReference>
<dbReference type="PANTHER" id="PTHR13932">
    <property type="entry name" value="COPROPORPHYRINIGEN III OXIDASE"/>
    <property type="match status" value="1"/>
</dbReference>
<dbReference type="InterPro" id="IPR006638">
    <property type="entry name" value="Elp3/MiaA/NifB-like_rSAM"/>
</dbReference>
<dbReference type="Pfam" id="PF04055">
    <property type="entry name" value="Radical_SAM"/>
    <property type="match status" value="1"/>
</dbReference>
<comment type="caution">
    <text evidence="4">The sequence shown here is derived from an EMBL/GenBank/DDBJ whole genome shotgun (WGS) entry which is preliminary data.</text>
</comment>
<dbReference type="GO" id="GO:0046872">
    <property type="term" value="F:metal ion binding"/>
    <property type="evidence" value="ECO:0007669"/>
    <property type="project" value="UniProtKB-UniRule"/>
</dbReference>
<dbReference type="AlphaFoldDB" id="A0A921HUU1"/>
<dbReference type="SFLD" id="SFLDF00562">
    <property type="entry name" value="HemN-like__clustered_with_heat"/>
    <property type="match status" value="1"/>
</dbReference>
<evidence type="ECO:0000259" key="3">
    <source>
        <dbReference type="PROSITE" id="PS51918"/>
    </source>
</evidence>
<keyword evidence="2" id="KW-0143">Chaperone</keyword>
<dbReference type="InterPro" id="IPR058240">
    <property type="entry name" value="rSAM_sf"/>
</dbReference>
<dbReference type="InterPro" id="IPR007197">
    <property type="entry name" value="rSAM"/>
</dbReference>
<dbReference type="InterPro" id="IPR034505">
    <property type="entry name" value="Coproporphyrinogen-III_oxidase"/>
</dbReference>
<dbReference type="GO" id="GO:0004109">
    <property type="term" value="F:coproporphyrinogen oxidase activity"/>
    <property type="evidence" value="ECO:0007669"/>
    <property type="project" value="InterPro"/>
</dbReference>
<comment type="subcellular location">
    <subcellularLocation>
        <location evidence="2">Cytoplasm</location>
    </subcellularLocation>
</comment>
<comment type="similarity">
    <text evidence="1">Belongs to the anaerobic coproporphyrinogen-III oxidase family. HemW subfamily.</text>
</comment>
<dbReference type="SUPFAM" id="SSF102114">
    <property type="entry name" value="Radical SAM enzymes"/>
    <property type="match status" value="1"/>
</dbReference>
<keyword evidence="2" id="KW-0411">Iron-sulfur</keyword>
<proteinExistence type="inferred from homology"/>
<evidence type="ECO:0000256" key="1">
    <source>
        <dbReference type="ARBA" id="ARBA00006100"/>
    </source>
</evidence>
<dbReference type="PANTHER" id="PTHR13932:SF5">
    <property type="entry name" value="RADICAL S-ADENOSYL METHIONINE DOMAIN-CONTAINING PROTEIN 1, MITOCHONDRIAL"/>
    <property type="match status" value="1"/>
</dbReference>
<gene>
    <name evidence="4" type="primary">hemW</name>
    <name evidence="4" type="ORF">K8W02_00355</name>
</gene>
<dbReference type="PROSITE" id="PS51918">
    <property type="entry name" value="RADICAL_SAM"/>
    <property type="match status" value="1"/>
</dbReference>
<evidence type="ECO:0000313" key="5">
    <source>
        <dbReference type="Proteomes" id="UP000717835"/>
    </source>
</evidence>
<evidence type="ECO:0000313" key="4">
    <source>
        <dbReference type="EMBL" id="HJF90827.1"/>
    </source>
</evidence>
<name>A0A921HUU1_9BACT</name>
<reference evidence="4" key="2">
    <citation type="submission" date="2021-09" db="EMBL/GenBank/DDBJ databases">
        <authorList>
            <person name="Gilroy R."/>
        </authorList>
    </citation>
    <scope>NUCLEOTIDE SEQUENCE</scope>
    <source>
        <strain evidence="4">CHK55-1828</strain>
    </source>
</reference>
<dbReference type="CDD" id="cd01335">
    <property type="entry name" value="Radical_SAM"/>
    <property type="match status" value="1"/>
</dbReference>
<feature type="domain" description="Radical SAM core" evidence="3">
    <location>
        <begin position="1"/>
        <end position="231"/>
    </location>
</feature>
<accession>A0A921HUU1</accession>
<dbReference type="SFLD" id="SFLDG01065">
    <property type="entry name" value="anaerobic_coproporphyrinogen-I"/>
    <property type="match status" value="1"/>
</dbReference>
<dbReference type="Pfam" id="PF06969">
    <property type="entry name" value="HemN_C"/>
    <property type="match status" value="1"/>
</dbReference>
<keyword evidence="2" id="KW-0949">S-adenosyl-L-methionine</keyword>
<dbReference type="InterPro" id="IPR023404">
    <property type="entry name" value="rSAM_horseshoe"/>
</dbReference>
<reference evidence="4" key="1">
    <citation type="journal article" date="2021" name="PeerJ">
        <title>Extensive microbial diversity within the chicken gut microbiome revealed by metagenomics and culture.</title>
        <authorList>
            <person name="Gilroy R."/>
            <person name="Ravi A."/>
            <person name="Getino M."/>
            <person name="Pursley I."/>
            <person name="Horton D.L."/>
            <person name="Alikhan N.F."/>
            <person name="Baker D."/>
            <person name="Gharbi K."/>
            <person name="Hall N."/>
            <person name="Watson M."/>
            <person name="Adriaenssens E.M."/>
            <person name="Foster-Nyarko E."/>
            <person name="Jarju S."/>
            <person name="Secka A."/>
            <person name="Antonio M."/>
            <person name="Oren A."/>
            <person name="Chaudhuri R.R."/>
            <person name="La Ragione R."/>
            <person name="Hildebrand F."/>
            <person name="Pallen M.J."/>
        </authorList>
    </citation>
    <scope>NUCLEOTIDE SEQUENCE</scope>
    <source>
        <strain evidence="4">CHK55-1828</strain>
    </source>
</reference>
<dbReference type="GO" id="GO:0006779">
    <property type="term" value="P:porphyrin-containing compound biosynthetic process"/>
    <property type="evidence" value="ECO:0007669"/>
    <property type="project" value="InterPro"/>
</dbReference>
<dbReference type="InterPro" id="IPR010723">
    <property type="entry name" value="HemN_C"/>
</dbReference>
<keyword evidence="2" id="KW-0408">Iron</keyword>
<organism evidence="4 5">
    <name type="scientific">Mediterranea massiliensis</name>
    <dbReference type="NCBI Taxonomy" id="1841865"/>
    <lineage>
        <taxon>Bacteria</taxon>
        <taxon>Pseudomonadati</taxon>
        <taxon>Bacteroidota</taxon>
        <taxon>Bacteroidia</taxon>
        <taxon>Bacteroidales</taxon>
        <taxon>Bacteroidaceae</taxon>
        <taxon>Mediterranea</taxon>
    </lineage>
</organism>
<dbReference type="GO" id="GO:0005737">
    <property type="term" value="C:cytoplasm"/>
    <property type="evidence" value="ECO:0007669"/>
    <property type="project" value="UniProtKB-SubCell"/>
</dbReference>
<comment type="function">
    <text evidence="2">Probably acts as a heme chaperone, transferring heme to an unknown acceptor. Binds one molecule of heme per monomer, possibly covalently. Binds 1 [4Fe-4S] cluster. The cluster is coordinated with 3 cysteines and an exchangeable S-adenosyl-L-methionine.</text>
</comment>
<dbReference type="NCBIfam" id="TIGR00539">
    <property type="entry name" value="hemN_rel"/>
    <property type="match status" value="1"/>
</dbReference>
<dbReference type="OrthoDB" id="9808022at2"/>
<dbReference type="SFLD" id="SFLDS00029">
    <property type="entry name" value="Radical_SAM"/>
    <property type="match status" value="1"/>
</dbReference>
<dbReference type="RefSeq" id="WP_072545315.1">
    <property type="nucleotide sequence ID" value="NZ_CAUDDV010000008.1"/>
</dbReference>
<evidence type="ECO:0000256" key="2">
    <source>
        <dbReference type="RuleBase" id="RU364116"/>
    </source>
</evidence>
<keyword evidence="2" id="KW-0479">Metal-binding</keyword>
<keyword evidence="2" id="KW-0349">Heme</keyword>
<dbReference type="InterPro" id="IPR004559">
    <property type="entry name" value="HemW-like"/>
</dbReference>
<keyword evidence="2" id="KW-0004">4Fe-4S</keyword>